<proteinExistence type="predicted"/>
<accession>G9ZJC1</accession>
<dbReference type="EMBL" id="AGCM01000184">
    <property type="protein sequence ID" value="EHM50262.1"/>
    <property type="molecule type" value="Genomic_DNA"/>
</dbReference>
<protein>
    <recommendedName>
        <fullName evidence="4">Lipoprotein</fullName>
    </recommendedName>
</protein>
<name>G9ZJC1_9GAMM</name>
<gene>
    <name evidence="2" type="ORF">HMPREF9080_02890</name>
</gene>
<comment type="caution">
    <text evidence="2">The sequence shown here is derived from an EMBL/GenBank/DDBJ whole genome shotgun (WGS) entry which is preliminary data.</text>
</comment>
<evidence type="ECO:0000256" key="1">
    <source>
        <dbReference type="SAM" id="SignalP"/>
    </source>
</evidence>
<reference evidence="2 3" key="1">
    <citation type="submission" date="2011-08" db="EMBL/GenBank/DDBJ databases">
        <authorList>
            <person name="Weinstock G."/>
            <person name="Sodergren E."/>
            <person name="Clifton S."/>
            <person name="Fulton L."/>
            <person name="Fulton B."/>
            <person name="Courtney L."/>
            <person name="Fronick C."/>
            <person name="Harrison M."/>
            <person name="Strong C."/>
            <person name="Farmer C."/>
            <person name="Delahaunty K."/>
            <person name="Markovic C."/>
            <person name="Hall O."/>
            <person name="Minx P."/>
            <person name="Tomlinson C."/>
            <person name="Mitreva M."/>
            <person name="Hou S."/>
            <person name="Chen J."/>
            <person name="Wollam A."/>
            <person name="Pepin K.H."/>
            <person name="Johnson M."/>
            <person name="Bhonagiri V."/>
            <person name="Zhang X."/>
            <person name="Suruliraj S."/>
            <person name="Warren W."/>
            <person name="Chinwalla A."/>
            <person name="Mardis E.R."/>
            <person name="Wilson R.K."/>
        </authorList>
    </citation>
    <scope>NUCLEOTIDE SEQUENCE [LARGE SCALE GENOMIC DNA]</scope>
    <source>
        <strain evidence="2 3">F0432</strain>
    </source>
</reference>
<sequence>MKKILLIALMATAMNAMAVDSLKTPYGTLAVKQSDPNDPFSMMLVMDGKPIKGISNYGSMHIDNQSYKIGKQDIYIISSESEGNGSIAAQEKYYDLLVFESGKKPKVVSNDEFWVNRFKDHKDAVFSVKDNKLYGDLGPREGYNYGMVYDGKSVKVKKGKKVKKSKVAKGTIIIDRNTCQSFHEDRELFCNSVITGNGSSIESSWINTLYEHPGADYPAIERLCKNKKAVKKMDYKTFESKICKTTK</sequence>
<feature type="signal peptide" evidence="1">
    <location>
        <begin position="1"/>
        <end position="18"/>
    </location>
</feature>
<dbReference type="AlphaFoldDB" id="G9ZJC1"/>
<evidence type="ECO:0000313" key="3">
    <source>
        <dbReference type="Proteomes" id="UP000004750"/>
    </source>
</evidence>
<organism evidence="2 3">
    <name type="scientific">Cardiobacterium valvarum F0432</name>
    <dbReference type="NCBI Taxonomy" id="797473"/>
    <lineage>
        <taxon>Bacteria</taxon>
        <taxon>Pseudomonadati</taxon>
        <taxon>Pseudomonadota</taxon>
        <taxon>Gammaproteobacteria</taxon>
        <taxon>Cardiobacteriales</taxon>
        <taxon>Cardiobacteriaceae</taxon>
        <taxon>Cardiobacterium</taxon>
    </lineage>
</organism>
<evidence type="ECO:0008006" key="4">
    <source>
        <dbReference type="Google" id="ProtNLM"/>
    </source>
</evidence>
<evidence type="ECO:0000313" key="2">
    <source>
        <dbReference type="EMBL" id="EHM50262.1"/>
    </source>
</evidence>
<dbReference type="Proteomes" id="UP000004750">
    <property type="component" value="Unassembled WGS sequence"/>
</dbReference>
<dbReference type="STRING" id="797473.HMPREF9080_02890"/>
<dbReference type="HOGENOM" id="CLU_1122972_0_0_6"/>
<feature type="chain" id="PRO_5003530030" description="Lipoprotein" evidence="1">
    <location>
        <begin position="19"/>
        <end position="247"/>
    </location>
</feature>
<dbReference type="RefSeq" id="WP_006986874.1">
    <property type="nucleotide sequence ID" value="NZ_JH417969.1"/>
</dbReference>
<keyword evidence="1" id="KW-0732">Signal</keyword>